<gene>
    <name evidence="2" type="ORF">BDV23DRAFT_156320</name>
</gene>
<evidence type="ECO:0000256" key="1">
    <source>
        <dbReference type="SAM" id="Phobius"/>
    </source>
</evidence>
<feature type="transmembrane region" description="Helical" evidence="1">
    <location>
        <begin position="26"/>
        <end position="51"/>
    </location>
</feature>
<reference evidence="2" key="1">
    <citation type="submission" date="2019-04" db="EMBL/GenBank/DDBJ databases">
        <title>Friends and foes A comparative genomics studyof 23 Aspergillus species from section Flavi.</title>
        <authorList>
            <consortium name="DOE Joint Genome Institute"/>
            <person name="Kjaerbolling I."/>
            <person name="Vesth T."/>
            <person name="Frisvad J.C."/>
            <person name="Nybo J.L."/>
            <person name="Theobald S."/>
            <person name="Kildgaard S."/>
            <person name="Isbrandt T."/>
            <person name="Kuo A."/>
            <person name="Sato A."/>
            <person name="Lyhne E.K."/>
            <person name="Kogle M.E."/>
            <person name="Wiebenga A."/>
            <person name="Kun R.S."/>
            <person name="Lubbers R.J."/>
            <person name="Makela M.R."/>
            <person name="Barry K."/>
            <person name="Chovatia M."/>
            <person name="Clum A."/>
            <person name="Daum C."/>
            <person name="Haridas S."/>
            <person name="He G."/>
            <person name="LaButti K."/>
            <person name="Lipzen A."/>
            <person name="Mondo S."/>
            <person name="Riley R."/>
            <person name="Salamov A."/>
            <person name="Simmons B.A."/>
            <person name="Magnuson J.K."/>
            <person name="Henrissat B."/>
            <person name="Mortensen U.H."/>
            <person name="Larsen T.O."/>
            <person name="Devries R.P."/>
            <person name="Grigoriev I.V."/>
            <person name="Machida M."/>
            <person name="Baker S.E."/>
            <person name="Andersen M.R."/>
        </authorList>
    </citation>
    <scope>NUCLEOTIDE SEQUENCE [LARGE SCALE GENOMIC DNA]</scope>
    <source>
        <strain evidence="2">IBT 14317</strain>
    </source>
</reference>
<name>A0A5N7C7S5_PETAA</name>
<dbReference type="EMBL" id="ML735260">
    <property type="protein sequence ID" value="KAE8389888.1"/>
    <property type="molecule type" value="Genomic_DNA"/>
</dbReference>
<accession>A0A5N7C7S5</accession>
<organism evidence="2">
    <name type="scientific">Petromyces alliaceus</name>
    <name type="common">Aspergillus alliaceus</name>
    <dbReference type="NCBI Taxonomy" id="209559"/>
    <lineage>
        <taxon>Eukaryota</taxon>
        <taxon>Fungi</taxon>
        <taxon>Dikarya</taxon>
        <taxon>Ascomycota</taxon>
        <taxon>Pezizomycotina</taxon>
        <taxon>Eurotiomycetes</taxon>
        <taxon>Eurotiomycetidae</taxon>
        <taxon>Eurotiales</taxon>
        <taxon>Aspergillaceae</taxon>
        <taxon>Aspergillus</taxon>
        <taxon>Aspergillus subgen. Circumdati</taxon>
    </lineage>
</organism>
<proteinExistence type="predicted"/>
<keyword evidence="1" id="KW-0472">Membrane</keyword>
<dbReference type="AlphaFoldDB" id="A0A5N7C7S5"/>
<evidence type="ECO:0000313" key="2">
    <source>
        <dbReference type="EMBL" id="KAE8389888.1"/>
    </source>
</evidence>
<sequence length="58" mass="6684">MSLTWLPLGDNTQHPIRHHHWLTDKWAMAVMLVTSTCCHVSLSTMAMDAFCSVVRMRK</sequence>
<keyword evidence="1" id="KW-1133">Transmembrane helix</keyword>
<protein>
    <submittedName>
        <fullName evidence="2">Uncharacterized protein</fullName>
    </submittedName>
</protein>
<dbReference type="Proteomes" id="UP000326877">
    <property type="component" value="Unassembled WGS sequence"/>
</dbReference>
<keyword evidence="1" id="KW-0812">Transmembrane</keyword>